<gene>
    <name evidence="1" type="ORF">E3N84_03920</name>
</gene>
<proteinExistence type="predicted"/>
<keyword evidence="2" id="KW-1185">Reference proteome</keyword>
<dbReference type="OrthoDB" id="4476615at2"/>
<reference evidence="1 2" key="1">
    <citation type="submission" date="2019-03" db="EMBL/GenBank/DDBJ databases">
        <title>Genomics of glacier-inhabiting Cryobacterium strains.</title>
        <authorList>
            <person name="Liu Q."/>
            <person name="Xin Y.-H."/>
        </authorList>
    </citation>
    <scope>NUCLEOTIDE SEQUENCE [LARGE SCALE GENOMIC DNA]</scope>
    <source>
        <strain evidence="1 2">CGMCC 1.10440</strain>
    </source>
</reference>
<dbReference type="Pfam" id="PF07087">
    <property type="entry name" value="DUF1353"/>
    <property type="match status" value="1"/>
</dbReference>
<dbReference type="EMBL" id="SOFI01000003">
    <property type="protein sequence ID" value="TFB79274.1"/>
    <property type="molecule type" value="Genomic_DNA"/>
</dbReference>
<comment type="caution">
    <text evidence="1">The sequence shown here is derived from an EMBL/GenBank/DDBJ whole genome shotgun (WGS) entry which is preliminary data.</text>
</comment>
<dbReference type="AlphaFoldDB" id="A0A4R8V811"/>
<organism evidence="1 2">
    <name type="scientific">Terrimesophilobacter mesophilus</name>
    <dbReference type="NCBI Taxonomy" id="433647"/>
    <lineage>
        <taxon>Bacteria</taxon>
        <taxon>Bacillati</taxon>
        <taxon>Actinomycetota</taxon>
        <taxon>Actinomycetes</taxon>
        <taxon>Micrococcales</taxon>
        <taxon>Microbacteriaceae</taxon>
        <taxon>Terrimesophilobacter</taxon>
    </lineage>
</organism>
<accession>A0A4R8V811</accession>
<dbReference type="InterPro" id="IPR010767">
    <property type="entry name" value="Phage_CGC-2007_Cje0229"/>
</dbReference>
<sequence>MPYVDADGAPLRVIELNQAPEDGHYFQLMRAIGFREHPGPEDSETNPTHWAPAHHPSDNPGPGNRTDLASVPWVFWSFIASYGRQSAPAILHDHQSELARAMPTAEALRARRADDRLFRVGLRQQKVPLLRAWLMWTVVSYWRYLAHAPIRFAAMTVQTALGAAAVHLAVILSTGHPLWLLLLLAPAVGSLAWRAEAPLLAWGSYGLAVLAPLMVLQTLALIPYWVLEVLVRELVDRPFVDHKPDTQLGPFFRAGR</sequence>
<dbReference type="RefSeq" id="WP_104095150.1">
    <property type="nucleotide sequence ID" value="NZ_JACHBP010000001.1"/>
</dbReference>
<protein>
    <submittedName>
        <fullName evidence="1">DUF1353 domain-containing protein</fullName>
    </submittedName>
</protein>
<evidence type="ECO:0000313" key="1">
    <source>
        <dbReference type="EMBL" id="TFB79274.1"/>
    </source>
</evidence>
<name>A0A4R8V811_9MICO</name>
<evidence type="ECO:0000313" key="2">
    <source>
        <dbReference type="Proteomes" id="UP000298488"/>
    </source>
</evidence>
<dbReference type="Proteomes" id="UP000298488">
    <property type="component" value="Unassembled WGS sequence"/>
</dbReference>